<keyword evidence="1" id="KW-0812">Transmembrane</keyword>
<protein>
    <submittedName>
        <fullName evidence="2">Uncharacterized protein</fullName>
    </submittedName>
</protein>
<feature type="transmembrane region" description="Helical" evidence="1">
    <location>
        <begin position="21"/>
        <end position="49"/>
    </location>
</feature>
<dbReference type="EMBL" id="CP012850">
    <property type="protein sequence ID" value="ALI35229.1"/>
    <property type="molecule type" value="Genomic_DNA"/>
</dbReference>
<proteinExistence type="predicted"/>
<evidence type="ECO:0000313" key="3">
    <source>
        <dbReference type="Proteomes" id="UP000058925"/>
    </source>
</evidence>
<keyword evidence="3" id="KW-1185">Reference proteome</keyword>
<dbReference type="AlphaFoldDB" id="A0A654LY69"/>
<reference evidence="3" key="1">
    <citation type="submission" date="2015-10" db="EMBL/GenBank/DDBJ databases">
        <title>Niche specialization of a soil ammonia-oxidizing archaeon, Candidatus Nitrosocosmicus oleophilus.</title>
        <authorList>
            <person name="Jung M.-Y."/>
            <person name="Rhee S.-K."/>
        </authorList>
    </citation>
    <scope>NUCLEOTIDE SEQUENCE [LARGE SCALE GENOMIC DNA]</scope>
    <source>
        <strain evidence="3">MY3</strain>
    </source>
</reference>
<dbReference type="KEGG" id="taa:NMY3_01024"/>
<name>A0A654LY69_9ARCH</name>
<keyword evidence="1" id="KW-1133">Transmembrane helix</keyword>
<dbReference type="Proteomes" id="UP000058925">
    <property type="component" value="Chromosome"/>
</dbReference>
<gene>
    <name evidence="2" type="ORF">NMY3_01024</name>
</gene>
<feature type="transmembrane region" description="Helical" evidence="1">
    <location>
        <begin position="164"/>
        <end position="182"/>
    </location>
</feature>
<evidence type="ECO:0000313" key="2">
    <source>
        <dbReference type="EMBL" id="ALI35229.1"/>
    </source>
</evidence>
<feature type="transmembrane region" description="Helical" evidence="1">
    <location>
        <begin position="130"/>
        <end position="158"/>
    </location>
</feature>
<organism evidence="2 3">
    <name type="scientific">Candidatus Nitrosocosmicus oleophilus</name>
    <dbReference type="NCBI Taxonomy" id="1353260"/>
    <lineage>
        <taxon>Archaea</taxon>
        <taxon>Nitrososphaerota</taxon>
        <taxon>Nitrososphaeria</taxon>
        <taxon>Nitrososphaerales</taxon>
        <taxon>Nitrososphaeraceae</taxon>
        <taxon>Candidatus Nitrosocosmicus</taxon>
    </lineage>
</organism>
<evidence type="ECO:0000256" key="1">
    <source>
        <dbReference type="SAM" id="Phobius"/>
    </source>
</evidence>
<sequence>MDFDLLCINFFIMNKFMSMGIILLVSPLMNVLFFSLLTFTLLLTYFSLLSLNNEYFAKAQQQTQSQTRIGAPLAIVPGLTGNILTVVSFLVGTSSFILGLRIQSASKTAAVADQGAPTNRLTSSSVITKYYELLIVALVAPSIVINIYGILLISSHLYVEDTPYLLLLFVLFIPIGAILFLVKKLH</sequence>
<accession>A0A654LY69</accession>
<feature type="transmembrane region" description="Helical" evidence="1">
    <location>
        <begin position="69"/>
        <end position="98"/>
    </location>
</feature>
<keyword evidence="1" id="KW-0472">Membrane</keyword>